<evidence type="ECO:0000313" key="4">
    <source>
        <dbReference type="EMBL" id="BBF79800.1"/>
    </source>
</evidence>
<reference evidence="5" key="1">
    <citation type="journal article" date="2017" name="Biotechnol. Biofuels">
        <title>Evaluation of environmental bacterial communities as a factor affecting the growth of duckweed Lemna minor.</title>
        <authorList>
            <person name="Ishizawa H."/>
            <person name="Kuroda M."/>
            <person name="Morikawa M."/>
            <person name="Ike M."/>
        </authorList>
    </citation>
    <scope>NUCLEOTIDE SEQUENCE [LARGE SCALE GENOMIC DNA]</scope>
    <source>
        <strain evidence="5">M6</strain>
    </source>
</reference>
<gene>
    <name evidence="4" type="ORF">EM6_0372</name>
</gene>
<dbReference type="PROSITE" id="PS51257">
    <property type="entry name" value="PROKAR_LIPOPROTEIN"/>
    <property type="match status" value="1"/>
</dbReference>
<proteinExistence type="predicted"/>
<organism evidence="4 5">
    <name type="scientific">Asticcacaulis excentricus</name>
    <dbReference type="NCBI Taxonomy" id="78587"/>
    <lineage>
        <taxon>Bacteria</taxon>
        <taxon>Pseudomonadati</taxon>
        <taxon>Pseudomonadota</taxon>
        <taxon>Alphaproteobacteria</taxon>
        <taxon>Caulobacterales</taxon>
        <taxon>Caulobacteraceae</taxon>
        <taxon>Asticcacaulis</taxon>
    </lineage>
</organism>
<dbReference type="Proteomes" id="UP000278756">
    <property type="component" value="Chromosome 1"/>
</dbReference>
<dbReference type="Pfam" id="PF10988">
    <property type="entry name" value="DUF2807"/>
    <property type="match status" value="1"/>
</dbReference>
<dbReference type="EMBL" id="AP018827">
    <property type="protein sequence ID" value="BBF79800.1"/>
    <property type="molecule type" value="Genomic_DNA"/>
</dbReference>
<dbReference type="RefSeq" id="WP_126419851.1">
    <property type="nucleotide sequence ID" value="NZ_AP018827.1"/>
</dbReference>
<dbReference type="Gene3D" id="2.160.20.120">
    <property type="match status" value="1"/>
</dbReference>
<protein>
    <recommendedName>
        <fullName evidence="3">Putative auto-transporter adhesin head GIN domain-containing protein</fullName>
    </recommendedName>
</protein>
<sequence length="262" mass="27026">MMIRKLAIISGSAFVLSVACLAGAAGLASHDIAKNGGVWTLSDVGDGNNNIHFMKTTKADIAPTVTRTLVWSGSEQLKIDVPAEVVYTQGATPSVTVNGPKALTDRVRLENGRLYLADGPDVEKVVQFRFGPGHIEAHASDELKIVITAPSVKDFEISGAGDLRVSAYDQPTIDLRISGSGSAEVTGKAKALKLDITGAGEADLSGLSVEDADVSISGSGDATIAPTGKVKVDVSGSGNVDLQTRPAQLDTRISGAGSVEQD</sequence>
<reference evidence="5" key="2">
    <citation type="journal article" date="2017" name="Plant Physiol. Biochem.">
        <title>Differential oxidative and antioxidative response of duckweed Lemna minor toward plant growth promoting/inhibiting bacteria.</title>
        <authorList>
            <person name="Ishizawa H."/>
            <person name="Kuroda M."/>
            <person name="Morikawa M."/>
            <person name="Ike M."/>
        </authorList>
    </citation>
    <scope>NUCLEOTIDE SEQUENCE [LARGE SCALE GENOMIC DNA]</scope>
    <source>
        <strain evidence="5">M6</strain>
    </source>
</reference>
<feature type="domain" description="Putative auto-transporter adhesin head GIN" evidence="3">
    <location>
        <begin position="76"/>
        <end position="246"/>
    </location>
</feature>
<dbReference type="AlphaFoldDB" id="A0A3G9FXN9"/>
<accession>A0A3G9FXN9</accession>
<feature type="signal peptide" evidence="2">
    <location>
        <begin position="1"/>
        <end position="24"/>
    </location>
</feature>
<evidence type="ECO:0000256" key="2">
    <source>
        <dbReference type="SAM" id="SignalP"/>
    </source>
</evidence>
<name>A0A3G9FXN9_9CAUL</name>
<evidence type="ECO:0000256" key="1">
    <source>
        <dbReference type="SAM" id="MobiDB-lite"/>
    </source>
</evidence>
<feature type="region of interest" description="Disordered" evidence="1">
    <location>
        <begin position="235"/>
        <end position="262"/>
    </location>
</feature>
<feature type="chain" id="PRO_5017935600" description="Putative auto-transporter adhesin head GIN domain-containing protein" evidence="2">
    <location>
        <begin position="25"/>
        <end position="262"/>
    </location>
</feature>
<keyword evidence="2" id="KW-0732">Signal</keyword>
<evidence type="ECO:0000259" key="3">
    <source>
        <dbReference type="Pfam" id="PF10988"/>
    </source>
</evidence>
<evidence type="ECO:0000313" key="5">
    <source>
        <dbReference type="Proteomes" id="UP000278756"/>
    </source>
</evidence>
<dbReference type="OrthoDB" id="7210382at2"/>
<feature type="compositionally biased region" description="Polar residues" evidence="1">
    <location>
        <begin position="236"/>
        <end position="246"/>
    </location>
</feature>
<dbReference type="InterPro" id="IPR021255">
    <property type="entry name" value="DUF2807"/>
</dbReference>